<dbReference type="OrthoDB" id="288942at2759"/>
<gene>
    <name evidence="5" type="ORF">GMOD_00000946</name>
</gene>
<accession>A0A3M7LY21</accession>
<feature type="domain" description="Threonyl/alanyl tRNA synthetase SAD" evidence="4">
    <location>
        <begin position="242"/>
        <end position="284"/>
    </location>
</feature>
<evidence type="ECO:0000259" key="4">
    <source>
        <dbReference type="SMART" id="SM00863"/>
    </source>
</evidence>
<dbReference type="EMBL" id="KE747810">
    <property type="protein sequence ID" value="RMZ67074.1"/>
    <property type="molecule type" value="Genomic_DNA"/>
</dbReference>
<dbReference type="Gene3D" id="3.30.980.10">
    <property type="entry name" value="Threonyl-trna Synthetase, Chain A, domain 2"/>
    <property type="match status" value="1"/>
</dbReference>
<dbReference type="Pfam" id="PF07973">
    <property type="entry name" value="tRNA_SAD"/>
    <property type="match status" value="1"/>
</dbReference>
<dbReference type="SUPFAM" id="SSF50447">
    <property type="entry name" value="Translation proteins"/>
    <property type="match status" value="1"/>
</dbReference>
<evidence type="ECO:0000313" key="6">
    <source>
        <dbReference type="Proteomes" id="UP000265663"/>
    </source>
</evidence>
<comment type="similarity">
    <text evidence="2">Belongs to the class-II aminoacyl-tRNA synthetase family. Alax-L subfamily.</text>
</comment>
<evidence type="ECO:0000256" key="1">
    <source>
        <dbReference type="ARBA" id="ARBA00001947"/>
    </source>
</evidence>
<keyword evidence="6" id="KW-1185">Reference proteome</keyword>
<dbReference type="GO" id="GO:0004812">
    <property type="term" value="F:aminoacyl-tRNA ligase activity"/>
    <property type="evidence" value="ECO:0007669"/>
    <property type="project" value="UniProtKB-KW"/>
</dbReference>
<evidence type="ECO:0000256" key="3">
    <source>
        <dbReference type="SAM" id="MobiDB-lite"/>
    </source>
</evidence>
<feature type="region of interest" description="Disordered" evidence="3">
    <location>
        <begin position="144"/>
        <end position="173"/>
    </location>
</feature>
<dbReference type="Gene3D" id="2.40.30.130">
    <property type="match status" value="1"/>
</dbReference>
<dbReference type="SUPFAM" id="SSF55186">
    <property type="entry name" value="ThrRS/AlaRS common domain"/>
    <property type="match status" value="1"/>
</dbReference>
<organism evidence="5 6">
    <name type="scientific">Pyrenophora seminiperda CCB06</name>
    <dbReference type="NCBI Taxonomy" id="1302712"/>
    <lineage>
        <taxon>Eukaryota</taxon>
        <taxon>Fungi</taxon>
        <taxon>Dikarya</taxon>
        <taxon>Ascomycota</taxon>
        <taxon>Pezizomycotina</taxon>
        <taxon>Dothideomycetes</taxon>
        <taxon>Pleosporomycetidae</taxon>
        <taxon>Pleosporales</taxon>
        <taxon>Pleosporineae</taxon>
        <taxon>Pleosporaceae</taxon>
        <taxon>Pyrenophora</taxon>
    </lineage>
</organism>
<keyword evidence="5" id="KW-0030">Aminoacyl-tRNA synthetase</keyword>
<reference evidence="5 6" key="1">
    <citation type="journal article" date="2014" name="PLoS ONE">
        <title>De novo Genome Assembly of the Fungal Plant Pathogen Pyrenophora semeniperda.</title>
        <authorList>
            <person name="Soliai M.M."/>
            <person name="Meyer S.E."/>
            <person name="Udall J.A."/>
            <person name="Elzinga D.E."/>
            <person name="Hermansen R.A."/>
            <person name="Bodily P.M."/>
            <person name="Hart A.A."/>
            <person name="Coleman C.E."/>
        </authorList>
    </citation>
    <scope>NUCLEOTIDE SEQUENCE [LARGE SCALE GENOMIC DNA]</scope>
    <source>
        <strain evidence="5 6">CCB06</strain>
        <tissue evidence="5">Mycelium</tissue>
    </source>
</reference>
<proteinExistence type="inferred from homology"/>
<dbReference type="PANTHER" id="PTHR43462">
    <property type="entry name" value="ALANYL-TRNA EDITING PROTEIN"/>
    <property type="match status" value="1"/>
</dbReference>
<dbReference type="GO" id="GO:0043039">
    <property type="term" value="P:tRNA aminoacylation"/>
    <property type="evidence" value="ECO:0007669"/>
    <property type="project" value="InterPro"/>
</dbReference>
<comment type="cofactor">
    <cofactor evidence="1">
        <name>Zn(2+)</name>
        <dbReference type="ChEBI" id="CHEBI:29105"/>
    </cofactor>
</comment>
<keyword evidence="5" id="KW-0436">Ligase</keyword>
<protein>
    <submittedName>
        <fullName evidence="5">Alanyl-trna synthetase</fullName>
    </submittedName>
</protein>
<dbReference type="GO" id="GO:0005524">
    <property type="term" value="F:ATP binding"/>
    <property type="evidence" value="ECO:0007669"/>
    <property type="project" value="InterPro"/>
</dbReference>
<feature type="compositionally biased region" description="Low complexity" evidence="3">
    <location>
        <begin position="154"/>
        <end position="168"/>
    </location>
</feature>
<dbReference type="InterPro" id="IPR012947">
    <property type="entry name" value="tRNA_SAD"/>
</dbReference>
<name>A0A3M7LY21_9PLEO</name>
<dbReference type="InterPro" id="IPR009000">
    <property type="entry name" value="Transl_B-barrel_sf"/>
</dbReference>
<dbReference type="InterPro" id="IPR018163">
    <property type="entry name" value="Thr/Ala-tRNA-synth_IIc_edit"/>
</dbReference>
<evidence type="ECO:0000313" key="5">
    <source>
        <dbReference type="EMBL" id="RMZ67074.1"/>
    </source>
</evidence>
<feature type="compositionally biased region" description="Pro residues" evidence="3">
    <location>
        <begin position="144"/>
        <end position="153"/>
    </location>
</feature>
<dbReference type="AlphaFoldDB" id="A0A3M7LY21"/>
<dbReference type="SMART" id="SM00863">
    <property type="entry name" value="tRNA_SAD"/>
    <property type="match status" value="1"/>
</dbReference>
<dbReference type="PANTHER" id="PTHR43462:SF2">
    <property type="entry name" value="THREONYL AND ALANYL TRNA SYNTHETASE SECOND ADDITIONAL DOMAIN-CONTAINING PROTEIN"/>
    <property type="match status" value="1"/>
</dbReference>
<evidence type="ECO:0000256" key="2">
    <source>
        <dbReference type="ARBA" id="ARBA00008429"/>
    </source>
</evidence>
<dbReference type="Proteomes" id="UP000265663">
    <property type="component" value="Unassembled WGS sequence"/>
</dbReference>
<sequence length="288" mass="30590">MSEKPPADPLAHRTIPLYQTKGQLYQHKTTLLSVQPLSSLPEETRALFKPPTTQAQDGIAPAGESLPEPHVLSVSETIFHAQGGGQPSDLGTMTTTDDDNDDTKGATVFTVHQVRSLPTGAILHMGLFPLLLLHPLPLLLLPRPPTSTKPSPSPSASSTRGSTPPATTITDSKASHYPSAAHVLFTGAIPSTLVPTIQATVDDLVAQDLAVNIAFWDEDRARRECLGVEEGMELKGDEVMGVRVVDMGGKGSYPCGGTHVERLGEVGKVVVKGVKRSKGVSRISYDVV</sequence>
<dbReference type="InterPro" id="IPR051335">
    <property type="entry name" value="Alanyl-tRNA_Editing_Enzymes"/>
</dbReference>